<keyword evidence="5 6" id="KW-0949">S-adenosyl-L-methionine</keyword>
<evidence type="ECO:0000256" key="3">
    <source>
        <dbReference type="ARBA" id="ARBA00022603"/>
    </source>
</evidence>
<dbReference type="GO" id="GO:0070043">
    <property type="term" value="F:rRNA (guanine-N7-)-methyltransferase activity"/>
    <property type="evidence" value="ECO:0007669"/>
    <property type="project" value="UniProtKB-UniRule"/>
</dbReference>
<comment type="subcellular location">
    <subcellularLocation>
        <location evidence="6">Cytoplasm</location>
    </subcellularLocation>
</comment>
<dbReference type="PIRSF" id="PIRSF003078">
    <property type="entry name" value="GidB"/>
    <property type="match status" value="1"/>
</dbReference>
<evidence type="ECO:0000313" key="7">
    <source>
        <dbReference type="EMBL" id="SHI55771.1"/>
    </source>
</evidence>
<dbReference type="NCBIfam" id="TIGR00138">
    <property type="entry name" value="rsmG_gidB"/>
    <property type="match status" value="1"/>
</dbReference>
<feature type="binding site" evidence="6">
    <location>
        <position position="88"/>
    </location>
    <ligand>
        <name>S-adenosyl-L-methionine</name>
        <dbReference type="ChEBI" id="CHEBI:59789"/>
    </ligand>
</feature>
<keyword evidence="2 6" id="KW-0698">rRNA processing</keyword>
<dbReference type="SUPFAM" id="SSF53335">
    <property type="entry name" value="S-adenosyl-L-methionine-dependent methyltransferases"/>
    <property type="match status" value="1"/>
</dbReference>
<evidence type="ECO:0000256" key="5">
    <source>
        <dbReference type="ARBA" id="ARBA00022691"/>
    </source>
</evidence>
<feature type="binding site" evidence="6">
    <location>
        <position position="153"/>
    </location>
    <ligand>
        <name>S-adenosyl-L-methionine</name>
        <dbReference type="ChEBI" id="CHEBI:59789"/>
    </ligand>
</feature>
<dbReference type="CDD" id="cd02440">
    <property type="entry name" value="AdoMet_MTases"/>
    <property type="match status" value="1"/>
</dbReference>
<feature type="binding site" evidence="6">
    <location>
        <begin position="139"/>
        <end position="140"/>
    </location>
    <ligand>
        <name>S-adenosyl-L-methionine</name>
        <dbReference type="ChEBI" id="CHEBI:59789"/>
    </ligand>
</feature>
<proteinExistence type="inferred from homology"/>
<feature type="binding site" evidence="6">
    <location>
        <position position="93"/>
    </location>
    <ligand>
        <name>S-adenosyl-L-methionine</name>
        <dbReference type="ChEBI" id="CHEBI:59789"/>
    </ligand>
</feature>
<dbReference type="EC" id="2.1.1.170" evidence="6"/>
<dbReference type="RefSeq" id="WP_073110359.1">
    <property type="nucleotide sequence ID" value="NZ_FQXE01000033.1"/>
</dbReference>
<dbReference type="EMBL" id="FQXE01000033">
    <property type="protein sequence ID" value="SHI55771.1"/>
    <property type="molecule type" value="Genomic_DNA"/>
</dbReference>
<dbReference type="InterPro" id="IPR029063">
    <property type="entry name" value="SAM-dependent_MTases_sf"/>
</dbReference>
<keyword evidence="1 6" id="KW-0963">Cytoplasm</keyword>
<sequence length="224" mass="24213">MAAANDHGRRLAAAAQALAIELDAGKASALLGYVAQLERWNRTYNLTAVRNAEQMLAQHLFDSLAVATPLASVLDKNTVNAPRIMDVGSGAGLPGAVLAIVYPQWQVYCVDAVEKKTAFIRQIAGALRLPNLHAVHGRVEAMEPLEADIVISRAFASLVDFATLAGPHVAPGGHLAAMKGREPQDEINTLEQRTDWRASRIQTLLVPELNAQRCLVWLNRQGTL</sequence>
<protein>
    <recommendedName>
        <fullName evidence="6">Ribosomal RNA small subunit methyltransferase G</fullName>
        <ecNumber evidence="6">2.1.1.170</ecNumber>
    </recommendedName>
    <alternativeName>
        <fullName evidence="6">16S rRNA 7-methylguanosine methyltransferase</fullName>
        <shortName evidence="6">16S rRNA m7G methyltransferase</shortName>
    </alternativeName>
</protein>
<dbReference type="STRING" id="658167.SAMN04488135_1332"/>
<comment type="similarity">
    <text evidence="6">Belongs to the methyltransferase superfamily. RNA methyltransferase RsmG family.</text>
</comment>
<reference evidence="7 8" key="1">
    <citation type="submission" date="2016-11" db="EMBL/GenBank/DDBJ databases">
        <authorList>
            <person name="Jaros S."/>
            <person name="Januszkiewicz K."/>
            <person name="Wedrychowicz H."/>
        </authorList>
    </citation>
    <scope>NUCLEOTIDE SEQUENCE [LARGE SCALE GENOMIC DNA]</scope>
    <source>
        <strain evidence="7 8">CGMCC 1.10190</strain>
    </source>
</reference>
<dbReference type="PANTHER" id="PTHR31760:SF0">
    <property type="entry name" value="S-ADENOSYL-L-METHIONINE-DEPENDENT METHYLTRANSFERASES SUPERFAMILY PROTEIN"/>
    <property type="match status" value="1"/>
</dbReference>
<dbReference type="HAMAP" id="MF_00074">
    <property type="entry name" value="16SrRNA_methyltr_G"/>
    <property type="match status" value="1"/>
</dbReference>
<comment type="caution">
    <text evidence="6">Lacks conserved residue(s) required for the propagation of feature annotation.</text>
</comment>
<organism evidence="7 8">
    <name type="scientific">Pollutimonas bauzanensis</name>
    <dbReference type="NCBI Taxonomy" id="658167"/>
    <lineage>
        <taxon>Bacteria</taxon>
        <taxon>Pseudomonadati</taxon>
        <taxon>Pseudomonadota</taxon>
        <taxon>Betaproteobacteria</taxon>
        <taxon>Burkholderiales</taxon>
        <taxon>Alcaligenaceae</taxon>
        <taxon>Pollutimonas</taxon>
    </lineage>
</organism>
<evidence type="ECO:0000256" key="1">
    <source>
        <dbReference type="ARBA" id="ARBA00022490"/>
    </source>
</evidence>
<evidence type="ECO:0000313" key="8">
    <source>
        <dbReference type="Proteomes" id="UP000184226"/>
    </source>
</evidence>
<accession>A0A1M6C4P0</accession>
<evidence type="ECO:0000256" key="4">
    <source>
        <dbReference type="ARBA" id="ARBA00022679"/>
    </source>
</evidence>
<dbReference type="InterPro" id="IPR003682">
    <property type="entry name" value="rRNA_ssu_MeTfrase_G"/>
</dbReference>
<evidence type="ECO:0000256" key="2">
    <source>
        <dbReference type="ARBA" id="ARBA00022552"/>
    </source>
</evidence>
<name>A0A1M6C4P0_9BURK</name>
<keyword evidence="3 6" id="KW-0489">Methyltransferase</keyword>
<dbReference type="Gene3D" id="3.40.50.150">
    <property type="entry name" value="Vaccinia Virus protein VP39"/>
    <property type="match status" value="1"/>
</dbReference>
<comment type="function">
    <text evidence="6">Specifically methylates the N7 position of guanine in position 527 of 16S rRNA.</text>
</comment>
<dbReference type="Pfam" id="PF02527">
    <property type="entry name" value="GidB"/>
    <property type="match status" value="1"/>
</dbReference>
<dbReference type="AlphaFoldDB" id="A0A1M6C4P0"/>
<keyword evidence="8" id="KW-1185">Reference proteome</keyword>
<evidence type="ECO:0000256" key="6">
    <source>
        <dbReference type="HAMAP-Rule" id="MF_00074"/>
    </source>
</evidence>
<dbReference type="OrthoDB" id="9808773at2"/>
<dbReference type="GO" id="GO:0005829">
    <property type="term" value="C:cytosol"/>
    <property type="evidence" value="ECO:0007669"/>
    <property type="project" value="TreeGrafter"/>
</dbReference>
<dbReference type="PANTHER" id="PTHR31760">
    <property type="entry name" value="S-ADENOSYL-L-METHIONINE-DEPENDENT METHYLTRANSFERASES SUPERFAMILY PROTEIN"/>
    <property type="match status" value="1"/>
</dbReference>
<dbReference type="Proteomes" id="UP000184226">
    <property type="component" value="Unassembled WGS sequence"/>
</dbReference>
<keyword evidence="4 6" id="KW-0808">Transferase</keyword>
<comment type="catalytic activity">
    <reaction evidence="6">
        <text>guanosine(527) in 16S rRNA + S-adenosyl-L-methionine = N(7)-methylguanosine(527) in 16S rRNA + S-adenosyl-L-homocysteine</text>
        <dbReference type="Rhea" id="RHEA:42732"/>
        <dbReference type="Rhea" id="RHEA-COMP:10209"/>
        <dbReference type="Rhea" id="RHEA-COMP:10210"/>
        <dbReference type="ChEBI" id="CHEBI:57856"/>
        <dbReference type="ChEBI" id="CHEBI:59789"/>
        <dbReference type="ChEBI" id="CHEBI:74269"/>
        <dbReference type="ChEBI" id="CHEBI:74480"/>
        <dbReference type="EC" id="2.1.1.170"/>
    </reaction>
</comment>
<gene>
    <name evidence="6" type="primary">rsmG</name>
    <name evidence="7" type="ORF">SAMN04488135_1332</name>
</gene>